<protein>
    <recommendedName>
        <fullName evidence="1">Sdz-33 F-box domain-containing protein</fullName>
    </recommendedName>
</protein>
<dbReference type="AlphaFoldDB" id="A0A2G5TWP8"/>
<name>A0A2G5TWP8_9PELO</name>
<gene>
    <name evidence="2" type="primary">Cnig_chr_IV.g12327</name>
    <name evidence="2" type="ORF">B9Z55_012327</name>
</gene>
<dbReference type="Proteomes" id="UP000230233">
    <property type="component" value="Chromosome IV"/>
</dbReference>
<dbReference type="PANTHER" id="PTHR21503:SF8">
    <property type="entry name" value="F-BOX ASSOCIATED DOMAIN-CONTAINING PROTEIN-RELATED"/>
    <property type="match status" value="1"/>
</dbReference>
<accession>A0A2G5TWP8</accession>
<organism evidence="2 3">
    <name type="scientific">Caenorhabditis nigoni</name>
    <dbReference type="NCBI Taxonomy" id="1611254"/>
    <lineage>
        <taxon>Eukaryota</taxon>
        <taxon>Metazoa</taxon>
        <taxon>Ecdysozoa</taxon>
        <taxon>Nematoda</taxon>
        <taxon>Chromadorea</taxon>
        <taxon>Rhabditida</taxon>
        <taxon>Rhabditina</taxon>
        <taxon>Rhabditomorpha</taxon>
        <taxon>Rhabditoidea</taxon>
        <taxon>Rhabditidae</taxon>
        <taxon>Peloderinae</taxon>
        <taxon>Caenorhabditis</taxon>
    </lineage>
</organism>
<reference evidence="3" key="1">
    <citation type="submission" date="2017-10" db="EMBL/GenBank/DDBJ databases">
        <title>Rapid genome shrinkage in a self-fertile nematode reveals novel sperm competition proteins.</title>
        <authorList>
            <person name="Yin D."/>
            <person name="Schwarz E.M."/>
            <person name="Thomas C.G."/>
            <person name="Felde R.L."/>
            <person name="Korf I.F."/>
            <person name="Cutter A.D."/>
            <person name="Schartner C.M."/>
            <person name="Ralston E.J."/>
            <person name="Meyer B.J."/>
            <person name="Haag E.S."/>
        </authorList>
    </citation>
    <scope>NUCLEOTIDE SEQUENCE [LARGE SCALE GENOMIC DNA]</scope>
    <source>
        <strain evidence="3">JU1422</strain>
    </source>
</reference>
<sequence>MFEHIYELLRSPIYDMHIMEKPQLDWLIEFQPTIRKIWIRGDVNTPFETLDPIFKRLKVTDRFRLQSVEADMKTKVTEPLPYRSITIDHSYWLSLPAILNGNNFIILLDRSELTPKEINTILKEWQMGNKLRNLKYLKIRTSKLKDLDSYTNEVLKDLNSTESDGNDGRPSAV</sequence>
<keyword evidence="3" id="KW-1185">Reference proteome</keyword>
<evidence type="ECO:0000259" key="1">
    <source>
        <dbReference type="Pfam" id="PF07735"/>
    </source>
</evidence>
<dbReference type="PANTHER" id="PTHR21503">
    <property type="entry name" value="F-BOX-CONTAINING HYPOTHETICAL PROTEIN C.ELEGANS"/>
    <property type="match status" value="1"/>
</dbReference>
<evidence type="ECO:0000313" key="2">
    <source>
        <dbReference type="EMBL" id="PIC31725.1"/>
    </source>
</evidence>
<comment type="caution">
    <text evidence="2">The sequence shown here is derived from an EMBL/GenBank/DDBJ whole genome shotgun (WGS) entry which is preliminary data.</text>
</comment>
<proteinExistence type="predicted"/>
<dbReference type="InterPro" id="IPR012885">
    <property type="entry name" value="F-box_Sdz-33"/>
</dbReference>
<feature type="domain" description="Sdz-33 F-box" evidence="1">
    <location>
        <begin position="83"/>
        <end position="139"/>
    </location>
</feature>
<evidence type="ECO:0000313" key="3">
    <source>
        <dbReference type="Proteomes" id="UP000230233"/>
    </source>
</evidence>
<dbReference type="EMBL" id="PDUG01000004">
    <property type="protein sequence ID" value="PIC31725.1"/>
    <property type="molecule type" value="Genomic_DNA"/>
</dbReference>
<dbReference type="Pfam" id="PF07735">
    <property type="entry name" value="FBA_2"/>
    <property type="match status" value="1"/>
</dbReference>